<name>A0A7X0VW69_9BACL</name>
<accession>A0A7X0VW69</accession>
<dbReference type="EMBL" id="JACJVO010000021">
    <property type="protein sequence ID" value="MBB6732636.1"/>
    <property type="molecule type" value="Genomic_DNA"/>
</dbReference>
<evidence type="ECO:0000313" key="2">
    <source>
        <dbReference type="Proteomes" id="UP000564644"/>
    </source>
</evidence>
<protein>
    <submittedName>
        <fullName evidence="1">Uncharacterized protein</fullName>
    </submittedName>
</protein>
<sequence>METALFGQNQGYAVDDGIETLYFANSVVFSFIGAWKGADIVTGRIVKLVFRPIKIAEAALAAA</sequence>
<keyword evidence="2" id="KW-1185">Reference proteome</keyword>
<dbReference type="RefSeq" id="WP_185130300.1">
    <property type="nucleotide sequence ID" value="NZ_JACJVO010000021.1"/>
</dbReference>
<dbReference type="AlphaFoldDB" id="A0A7X0VW69"/>
<organism evidence="1 2">
    <name type="scientific">Cohnella zeiphila</name>
    <dbReference type="NCBI Taxonomy" id="2761120"/>
    <lineage>
        <taxon>Bacteria</taxon>
        <taxon>Bacillati</taxon>
        <taxon>Bacillota</taxon>
        <taxon>Bacilli</taxon>
        <taxon>Bacillales</taxon>
        <taxon>Paenibacillaceae</taxon>
        <taxon>Cohnella</taxon>
    </lineage>
</organism>
<gene>
    <name evidence="1" type="ORF">H7C18_17065</name>
</gene>
<dbReference type="Proteomes" id="UP000564644">
    <property type="component" value="Unassembled WGS sequence"/>
</dbReference>
<proteinExistence type="predicted"/>
<reference evidence="1 2" key="1">
    <citation type="submission" date="2020-08" db="EMBL/GenBank/DDBJ databases">
        <title>Cohnella phylogeny.</title>
        <authorList>
            <person name="Dunlap C."/>
        </authorList>
    </citation>
    <scope>NUCLEOTIDE SEQUENCE [LARGE SCALE GENOMIC DNA]</scope>
    <source>
        <strain evidence="1 2">CBP 2801</strain>
    </source>
</reference>
<evidence type="ECO:0000313" key="1">
    <source>
        <dbReference type="EMBL" id="MBB6732636.1"/>
    </source>
</evidence>
<comment type="caution">
    <text evidence="1">The sequence shown here is derived from an EMBL/GenBank/DDBJ whole genome shotgun (WGS) entry which is preliminary data.</text>
</comment>